<sequence>MLRSMSQMDRIPLNMAILGLQKNSGAIGDEAGAPLEKGNDGPICPQSDRFEGTCCFLTCVDNGDSLVRDCGLNPQQFHTGTGRNHNFGRVRGAKDGEGGTPPRPAVLQDTRAVRFRHHKVKQETSAQQKAHESYDRPSGASSGSLECLGAFHKTGCVAARCSNRGEAQFGPTRDLAVGDARWLVRPSPEYRSVFGEVRHSADIGVVAGRIDAKGETAEGQEPWLRAEEPFFHDFSRHRATTTGRVTRTTLATPRDERAIPLQPANVPVLNPEWIKGRLNPATLERLMQVWGRVGRSPFPLPSSGKEREGSRRIPVADARLLREAEVIENASSTTTGGCMTLFGCGEENHRLTTKIDCAATRQKQGTTLMKLFFLFYTFSIICHL</sequence>
<name>K2N6H5_TRYCR</name>
<gene>
    <name evidence="2" type="ORF">MOQ_005937</name>
</gene>
<dbReference type="OrthoDB" id="253906at2759"/>
<organism evidence="2 3">
    <name type="scientific">Trypanosoma cruzi marinkellei</name>
    <dbReference type="NCBI Taxonomy" id="85056"/>
    <lineage>
        <taxon>Eukaryota</taxon>
        <taxon>Discoba</taxon>
        <taxon>Euglenozoa</taxon>
        <taxon>Kinetoplastea</taxon>
        <taxon>Metakinetoplastina</taxon>
        <taxon>Trypanosomatida</taxon>
        <taxon>Trypanosomatidae</taxon>
        <taxon>Trypanosoma</taxon>
        <taxon>Schizotrypanum</taxon>
    </lineage>
</organism>
<evidence type="ECO:0000313" key="3">
    <source>
        <dbReference type="Proteomes" id="UP000007350"/>
    </source>
</evidence>
<reference evidence="2 3" key="1">
    <citation type="journal article" date="2012" name="BMC Genomics">
        <title>Comparative genomic analysis of human infective Trypanosoma cruzi lineages with the bat-restricted subspecies T. cruzi marinkellei.</title>
        <authorList>
            <person name="Franzen O."/>
            <person name="Talavera-Lopez C."/>
            <person name="Ochaya S."/>
            <person name="Butler C.E."/>
            <person name="Messenger L.A."/>
            <person name="Lewis M.D."/>
            <person name="Llewellyn M.S."/>
            <person name="Marinkelle C.J."/>
            <person name="Tyler K.M."/>
            <person name="Miles M.A."/>
            <person name="Andersson B."/>
        </authorList>
    </citation>
    <scope>NUCLEOTIDE SEQUENCE [LARGE SCALE GENOMIC DNA]</scope>
    <source>
        <strain evidence="2 3">B7</strain>
    </source>
</reference>
<comment type="caution">
    <text evidence="2">The sequence shown here is derived from an EMBL/GenBank/DDBJ whole genome shotgun (WGS) entry which is preliminary data.</text>
</comment>
<feature type="region of interest" description="Disordered" evidence="1">
    <location>
        <begin position="81"/>
        <end position="138"/>
    </location>
</feature>
<accession>K2N6H5</accession>
<dbReference type="EMBL" id="AHKC01012292">
    <property type="protein sequence ID" value="EKF30256.1"/>
    <property type="molecule type" value="Genomic_DNA"/>
</dbReference>
<keyword evidence="3" id="KW-1185">Reference proteome</keyword>
<dbReference type="Proteomes" id="UP000007350">
    <property type="component" value="Unassembled WGS sequence"/>
</dbReference>
<dbReference type="AlphaFoldDB" id="K2N6H5"/>
<evidence type="ECO:0000256" key="1">
    <source>
        <dbReference type="SAM" id="MobiDB-lite"/>
    </source>
</evidence>
<evidence type="ECO:0000313" key="2">
    <source>
        <dbReference type="EMBL" id="EKF30256.1"/>
    </source>
</evidence>
<protein>
    <submittedName>
        <fullName evidence="2">Uncharacterized protein</fullName>
    </submittedName>
</protein>
<proteinExistence type="predicted"/>